<reference evidence="1" key="1">
    <citation type="submission" date="2021-03" db="EMBL/GenBank/DDBJ databases">
        <authorList>
            <person name="Bekaert M."/>
        </authorList>
    </citation>
    <scope>NUCLEOTIDE SEQUENCE</scope>
</reference>
<evidence type="ECO:0000313" key="1">
    <source>
        <dbReference type="EMBL" id="CAG2226808.1"/>
    </source>
</evidence>
<gene>
    <name evidence="1" type="ORF">MEDL_39866</name>
</gene>
<dbReference type="AlphaFoldDB" id="A0A8S3SZ60"/>
<dbReference type="EMBL" id="CAJPWZ010001939">
    <property type="protein sequence ID" value="CAG2226808.1"/>
    <property type="molecule type" value="Genomic_DNA"/>
</dbReference>
<name>A0A8S3SZ60_MYTED</name>
<evidence type="ECO:0000313" key="2">
    <source>
        <dbReference type="Proteomes" id="UP000683360"/>
    </source>
</evidence>
<keyword evidence="2" id="KW-1185">Reference proteome</keyword>
<accession>A0A8S3SZ60</accession>
<organism evidence="1 2">
    <name type="scientific">Mytilus edulis</name>
    <name type="common">Blue mussel</name>
    <dbReference type="NCBI Taxonomy" id="6550"/>
    <lineage>
        <taxon>Eukaryota</taxon>
        <taxon>Metazoa</taxon>
        <taxon>Spiralia</taxon>
        <taxon>Lophotrochozoa</taxon>
        <taxon>Mollusca</taxon>
        <taxon>Bivalvia</taxon>
        <taxon>Autobranchia</taxon>
        <taxon>Pteriomorphia</taxon>
        <taxon>Mytilida</taxon>
        <taxon>Mytiloidea</taxon>
        <taxon>Mytilidae</taxon>
        <taxon>Mytilinae</taxon>
        <taxon>Mytilus</taxon>
    </lineage>
</organism>
<dbReference type="Proteomes" id="UP000683360">
    <property type="component" value="Unassembled WGS sequence"/>
</dbReference>
<sequence>MARNFKEKRESLNFYKYVCQKIGSEEDVRIRRMAYVISDIGNADSVIISGSKGEGLNLNNSDLDVMFIDRSYKVYDSETEVVLKSNMLPLIINTDETQPCFTQLCLVPHCQNRTLKISFPSLNPIERNHLGYVLSSDIYKQIHLPECFPSNVSSKIHGPCISDKDGIYDVLWFNTINKENIISILTHFYAQGIDCFASSETLQDYQNQSNESTESLISRNSRLLQQIMPTFHDISISLRVDRVLSLLYNFLHSSRTGTSRGLFALQISKASTVAVDKKQYQNIPGNKHCYFSYKNDLSHLVIGLNADAVSGLLKLASFFYVHKNYEASLIIISYTLQKCTDEKIDILFSSHKKTFNPIQKHLLNLMKKEKLPDQLTGETNTATRAFKEAADSDEYNITSAASRISSLI</sequence>
<proteinExistence type="predicted"/>
<dbReference type="OrthoDB" id="10434227at2759"/>
<protein>
    <submittedName>
        <fullName evidence="1">Uncharacterized protein</fullName>
    </submittedName>
</protein>
<comment type="caution">
    <text evidence="1">The sequence shown here is derived from an EMBL/GenBank/DDBJ whole genome shotgun (WGS) entry which is preliminary data.</text>
</comment>